<dbReference type="RefSeq" id="WP_279728008.1">
    <property type="nucleotide sequence ID" value="NZ_JAOCKX010000001.1"/>
</dbReference>
<dbReference type="Proteomes" id="UP001162318">
    <property type="component" value="Unassembled WGS sequence"/>
</dbReference>
<dbReference type="AlphaFoldDB" id="A0AA42WPR1"/>
<gene>
    <name evidence="1" type="ORF">N5J77_00295</name>
</gene>
<accession>A0AA42WPR1</accession>
<evidence type="ECO:0000313" key="1">
    <source>
        <dbReference type="EMBL" id="MDH2129545.1"/>
    </source>
</evidence>
<comment type="caution">
    <text evidence="1">The sequence shown here is derived from an EMBL/GenBank/DDBJ whole genome shotgun (WGS) entry which is preliminary data.</text>
</comment>
<proteinExistence type="predicted"/>
<protein>
    <submittedName>
        <fullName evidence="1">Uncharacterized protein</fullName>
    </submittedName>
</protein>
<sequence>MRAQRQTIARNVAERLFAAEAALDIAAARIAELNAALPLARLDARLSAANGQEAFASSASAMVLVAETRERIVATHANLKQASDDMGLTEVSYGDLLKVRGAISEPAGQHLRAV</sequence>
<evidence type="ECO:0000313" key="2">
    <source>
        <dbReference type="Proteomes" id="UP001162318"/>
    </source>
</evidence>
<dbReference type="EMBL" id="JAOCKX010000001">
    <property type="protein sequence ID" value="MDH2129545.1"/>
    <property type="molecule type" value="Genomic_DNA"/>
</dbReference>
<organism evidence="1 2">
    <name type="scientific">Sphingobium yanoikuyae</name>
    <name type="common">Sphingomonas yanoikuyae</name>
    <dbReference type="NCBI Taxonomy" id="13690"/>
    <lineage>
        <taxon>Bacteria</taxon>
        <taxon>Pseudomonadati</taxon>
        <taxon>Pseudomonadota</taxon>
        <taxon>Alphaproteobacteria</taxon>
        <taxon>Sphingomonadales</taxon>
        <taxon>Sphingomonadaceae</taxon>
        <taxon>Sphingobium</taxon>
    </lineage>
</organism>
<reference evidence="1" key="1">
    <citation type="submission" date="2022-09" db="EMBL/GenBank/DDBJ databases">
        <title>Intensive care unit water sources are persistently colonized with multi-drug resistant bacteria and are the site of extensive horizontal gene transfer of antibiotic resistance genes.</title>
        <authorList>
            <person name="Diorio-Toth L."/>
        </authorList>
    </citation>
    <scope>NUCLEOTIDE SEQUENCE</scope>
    <source>
        <strain evidence="1">GD03659</strain>
    </source>
</reference>
<name>A0AA42WPR1_SPHYA</name>